<dbReference type="RefSeq" id="WP_140926729.1">
    <property type="nucleotide sequence ID" value="NZ_VFSU01000011.1"/>
</dbReference>
<dbReference type="InterPro" id="IPR038732">
    <property type="entry name" value="HpyO/CreE_NAD-binding"/>
</dbReference>
<dbReference type="PRINTS" id="PR00411">
    <property type="entry name" value="PNDRDTASEI"/>
</dbReference>
<sequence>MTDAETQTDVAIIGGGFSGTLLAVNLVRHNGPATTLIERNHRPGLGLAYSTVSQSHLLNVRAANMSALPDDPAHFERWVQAEYAMPRTSFVPRAAYGRYLHGLLETARADAPDRLQTAGAEIVALEPVADGFRLIHADGSSHMARRVVLATGNLPASAPAGISADDLGPAYLNDPWVPELLDMPEPLAATLLIGTGLTAVDVALLLRENGHTGPIIALSRRGLLPRAHGEPEAVPPLATAPRPKALAILRHLRAQSAEIGWRAAIDQLRPHSQNLWRRMPLNERRRFLRHGRTLWDVHRHRMAPDVAQRLKALIAEGSFTVCPGRILSAQRDGDGASVSIRRRNGALDELKVTRIVNCTGPGPVQGCEHPLVRSILGQGLGHADPLGMGLETDHLCRVLDSRRRPVPGLFAVGPLTRGSFWEITAVPDIRQQVWSLARLLSNAHWVGGEGL</sequence>
<dbReference type="Proteomes" id="UP000319897">
    <property type="component" value="Unassembled WGS sequence"/>
</dbReference>
<feature type="domain" description="FAD-dependent urate hydroxylase HpyO/Asp monooxygenase CreE-like FAD/NAD(P)-binding" evidence="1">
    <location>
        <begin position="11"/>
        <end position="153"/>
    </location>
</feature>
<dbReference type="OrthoDB" id="101972at2"/>
<dbReference type="InterPro" id="IPR036188">
    <property type="entry name" value="FAD/NAD-bd_sf"/>
</dbReference>
<dbReference type="EMBL" id="VFSU01000011">
    <property type="protein sequence ID" value="TPE63706.1"/>
    <property type="molecule type" value="Genomic_DNA"/>
</dbReference>
<comment type="caution">
    <text evidence="2">The sequence shown here is derived from an EMBL/GenBank/DDBJ whole genome shotgun (WGS) entry which is preliminary data.</text>
</comment>
<evidence type="ECO:0000259" key="1">
    <source>
        <dbReference type="Pfam" id="PF13454"/>
    </source>
</evidence>
<protein>
    <submittedName>
        <fullName evidence="2">FAD-dependent oxidoreductase</fullName>
    </submittedName>
</protein>
<name>A0A501XT53_9SPHN</name>
<accession>A0A501XT53</accession>
<evidence type="ECO:0000313" key="3">
    <source>
        <dbReference type="Proteomes" id="UP000319897"/>
    </source>
</evidence>
<dbReference type="Pfam" id="PF13454">
    <property type="entry name" value="NAD_binding_9"/>
    <property type="match status" value="1"/>
</dbReference>
<keyword evidence="3" id="KW-1185">Reference proteome</keyword>
<dbReference type="PRINTS" id="PR00368">
    <property type="entry name" value="FADPNR"/>
</dbReference>
<dbReference type="InterPro" id="IPR052189">
    <property type="entry name" value="L-asp_N-monooxygenase_NS-form"/>
</dbReference>
<organism evidence="2 3">
    <name type="scientific">Sandaracinobacter neustonicus</name>
    <dbReference type="NCBI Taxonomy" id="1715348"/>
    <lineage>
        <taxon>Bacteria</taxon>
        <taxon>Pseudomonadati</taxon>
        <taxon>Pseudomonadota</taxon>
        <taxon>Alphaproteobacteria</taxon>
        <taxon>Sphingomonadales</taxon>
        <taxon>Sphingosinicellaceae</taxon>
        <taxon>Sandaracinobacter</taxon>
    </lineage>
</organism>
<dbReference type="SUPFAM" id="SSF51905">
    <property type="entry name" value="FAD/NAD(P)-binding domain"/>
    <property type="match status" value="1"/>
</dbReference>
<dbReference type="PANTHER" id="PTHR40254">
    <property type="entry name" value="BLR0577 PROTEIN"/>
    <property type="match status" value="1"/>
</dbReference>
<reference evidence="2 3" key="1">
    <citation type="submission" date="2019-06" db="EMBL/GenBank/DDBJ databases">
        <authorList>
            <person name="Lee I."/>
            <person name="Jang G.I."/>
            <person name="Hwang C.Y."/>
        </authorList>
    </citation>
    <scope>NUCLEOTIDE SEQUENCE [LARGE SCALE GENOMIC DNA]</scope>
    <source>
        <strain evidence="2 3">PAMC 28131</strain>
    </source>
</reference>
<evidence type="ECO:0000313" key="2">
    <source>
        <dbReference type="EMBL" id="TPE63706.1"/>
    </source>
</evidence>
<proteinExistence type="predicted"/>
<dbReference type="Gene3D" id="3.50.50.60">
    <property type="entry name" value="FAD/NAD(P)-binding domain"/>
    <property type="match status" value="1"/>
</dbReference>
<dbReference type="PANTHER" id="PTHR40254:SF1">
    <property type="entry name" value="BLR0577 PROTEIN"/>
    <property type="match status" value="1"/>
</dbReference>
<dbReference type="AlphaFoldDB" id="A0A501XT53"/>
<gene>
    <name evidence="2" type="ORF">FJQ54_02300</name>
</gene>